<reference evidence="3" key="1">
    <citation type="submission" date="2004-02" db="EMBL/GenBank/DDBJ databases">
        <authorList>
            <consortium name="DOE Joint Genome Institute"/>
        </authorList>
    </citation>
    <scope>NUCLEOTIDE SEQUENCE [LARGE SCALE GENOMIC DNA]</scope>
    <source>
        <strain evidence="3">WH 8501</strain>
    </source>
</reference>
<dbReference type="SUPFAM" id="SSF81606">
    <property type="entry name" value="PP2C-like"/>
    <property type="match status" value="1"/>
</dbReference>
<dbReference type="AlphaFoldDB" id="Q4C1A4"/>
<proteinExistence type="predicted"/>
<dbReference type="NCBIfam" id="NF011149">
    <property type="entry name" value="PRK14559.1"/>
    <property type="match status" value="1"/>
</dbReference>
<dbReference type="CDD" id="cd00143">
    <property type="entry name" value="PP2Cc"/>
    <property type="match status" value="1"/>
</dbReference>
<dbReference type="SMART" id="SM00332">
    <property type="entry name" value="PP2Cc"/>
    <property type="match status" value="1"/>
</dbReference>
<dbReference type="PANTHER" id="PTHR13832">
    <property type="entry name" value="PROTEIN PHOSPHATASE 2C"/>
    <property type="match status" value="1"/>
</dbReference>
<evidence type="ECO:0000259" key="2">
    <source>
        <dbReference type="PROSITE" id="PS51746"/>
    </source>
</evidence>
<comment type="caution">
    <text evidence="3">The sequence shown here is derived from an EMBL/GenBank/DDBJ whole genome shotgun (WGS) entry which is preliminary data.</text>
</comment>
<dbReference type="Proteomes" id="UP000003922">
    <property type="component" value="Unassembled WGS sequence"/>
</dbReference>
<reference evidence="3" key="2">
    <citation type="submission" date="2005-06" db="EMBL/GenBank/DDBJ databases">
        <title>Sequencing of the draft genome and assembly of Crocosphaera watsonii WH 8501.</title>
        <authorList>
            <consortium name="US DOE Joint Genome Institute (JGI-PGF)"/>
            <person name="Copeland A."/>
            <person name="Lucas S."/>
            <person name="Lapidus A."/>
            <person name="Barry K."/>
            <person name="Detter C."/>
            <person name="Glavina T."/>
            <person name="Hammon N."/>
            <person name="Israni S."/>
            <person name="Pitluck S."/>
            <person name="Richardson P."/>
        </authorList>
    </citation>
    <scope>NUCLEOTIDE SEQUENCE [LARGE SCALE GENOMIC DNA]</scope>
    <source>
        <strain evidence="3">WH 8501</strain>
    </source>
</reference>
<evidence type="ECO:0000313" key="4">
    <source>
        <dbReference type="Proteomes" id="UP000003922"/>
    </source>
</evidence>
<accession>Q4C1A4</accession>
<dbReference type="PROSITE" id="PS51746">
    <property type="entry name" value="PPM_2"/>
    <property type="match status" value="1"/>
</dbReference>
<dbReference type="GO" id="GO:0004722">
    <property type="term" value="F:protein serine/threonine phosphatase activity"/>
    <property type="evidence" value="ECO:0007669"/>
    <property type="project" value="InterPro"/>
</dbReference>
<gene>
    <name evidence="3" type="ORF">CwatDRAFT_2786</name>
</gene>
<dbReference type="EMBL" id="AADV02000046">
    <property type="protein sequence ID" value="EAM49920.1"/>
    <property type="molecule type" value="Genomic_DNA"/>
</dbReference>
<reference evidence="3" key="3">
    <citation type="submission" date="2016-12" db="EMBL/GenBank/DDBJ databases">
        <title>Annotation of the draft genome assembly of Crocosphaera watsonii WH 8501.</title>
        <authorList>
            <consortium name="US DOE Joint Genome Institute (JGI-ORNL)"/>
            <person name="Larimer F."/>
            <person name="Land M."/>
        </authorList>
    </citation>
    <scope>NUCLEOTIDE SEQUENCE</scope>
    <source>
        <strain evidence="3">WH 8501</strain>
    </source>
</reference>
<dbReference type="KEGG" id="cwa:CwatDRAFT_2786"/>
<keyword evidence="4" id="KW-1185">Reference proteome</keyword>
<feature type="compositionally biased region" description="Basic and acidic residues" evidence="1">
    <location>
        <begin position="13"/>
        <end position="23"/>
    </location>
</feature>
<dbReference type="InterPro" id="IPR001932">
    <property type="entry name" value="PPM-type_phosphatase-like_dom"/>
</dbReference>
<name>Q4C1A4_CROWT</name>
<dbReference type="PANTHER" id="PTHR13832:SF827">
    <property type="entry name" value="PROTEIN PHOSPHATASE 1L"/>
    <property type="match status" value="1"/>
</dbReference>
<dbReference type="Pfam" id="PF13672">
    <property type="entry name" value="PP2C_2"/>
    <property type="match status" value="1"/>
</dbReference>
<sequence>MELASLTALGGTDRGRQRDHNEDSFGMNTQVNIRQTNHSKVVDGRGLYIVCDGMGGHAAGEVASKMAVETLEEFFAENWRKDFPDEETILKGILLANQNLFDVNQKNASSGSGRMGTTLVLMLVDKTKVAVAHVGYSRIYAISRKQGVQQLTIDHEVGQRAIQNGVDPKLAYARPDAYQLTQALGPHNNKYVQPDILFLELAEDSLFLLCSDGLCDNDLVEDHWETYLLPLLKSSQSLNKGMIRLIDFANNYNGHDNITAVFIRLKIRPKVNSQDW</sequence>
<evidence type="ECO:0000313" key="3">
    <source>
        <dbReference type="EMBL" id="EAM49920.1"/>
    </source>
</evidence>
<feature type="region of interest" description="Disordered" evidence="1">
    <location>
        <begin position="1"/>
        <end position="29"/>
    </location>
</feature>
<evidence type="ECO:0000256" key="1">
    <source>
        <dbReference type="SAM" id="MobiDB-lite"/>
    </source>
</evidence>
<dbReference type="SMART" id="SM00331">
    <property type="entry name" value="PP2C_SIG"/>
    <property type="match status" value="1"/>
</dbReference>
<organism evidence="3 4">
    <name type="scientific">Crocosphaera watsonii WH 8501</name>
    <dbReference type="NCBI Taxonomy" id="165597"/>
    <lineage>
        <taxon>Bacteria</taxon>
        <taxon>Bacillati</taxon>
        <taxon>Cyanobacteriota</taxon>
        <taxon>Cyanophyceae</taxon>
        <taxon>Oscillatoriophycideae</taxon>
        <taxon>Chroococcales</taxon>
        <taxon>Aphanothecaceae</taxon>
        <taxon>Crocosphaera</taxon>
    </lineage>
</organism>
<protein>
    <submittedName>
        <fullName evidence="3">Protein phosphatase 2C-like</fullName>
    </submittedName>
</protein>
<dbReference type="Gene3D" id="3.60.40.10">
    <property type="entry name" value="PPM-type phosphatase domain"/>
    <property type="match status" value="1"/>
</dbReference>
<dbReference type="InterPro" id="IPR015655">
    <property type="entry name" value="PP2C"/>
</dbReference>
<feature type="domain" description="PPM-type phosphatase" evidence="2">
    <location>
        <begin position="7"/>
        <end position="265"/>
    </location>
</feature>
<dbReference type="InterPro" id="IPR036457">
    <property type="entry name" value="PPM-type-like_dom_sf"/>
</dbReference>